<dbReference type="EMBL" id="UZAL01036661">
    <property type="protein sequence ID" value="VDP70261.1"/>
    <property type="molecule type" value="Genomic_DNA"/>
</dbReference>
<dbReference type="Proteomes" id="UP000269396">
    <property type="component" value="Unassembled WGS sequence"/>
</dbReference>
<gene>
    <name evidence="2" type="ORF">SMTD_LOCUS16056</name>
</gene>
<accession>A0A3P8FKQ1</accession>
<sequence length="73" mass="8375">MLALAYKNMKITERMEEPWRFKVSRSLASQCQRSDSSKPNKKPRAEGAGTMMCSEPIDGRCRLRVFSCQSKKC</sequence>
<evidence type="ECO:0000313" key="2">
    <source>
        <dbReference type="EMBL" id="VDP70261.1"/>
    </source>
</evidence>
<protein>
    <submittedName>
        <fullName evidence="2">Uncharacterized protein</fullName>
    </submittedName>
</protein>
<evidence type="ECO:0000313" key="3">
    <source>
        <dbReference type="Proteomes" id="UP000269396"/>
    </source>
</evidence>
<dbReference type="AlphaFoldDB" id="A0A3P8FKQ1"/>
<name>A0A3P8FKQ1_9TREM</name>
<keyword evidence="3" id="KW-1185">Reference proteome</keyword>
<organism evidence="2 3">
    <name type="scientific">Schistosoma mattheei</name>
    <dbReference type="NCBI Taxonomy" id="31246"/>
    <lineage>
        <taxon>Eukaryota</taxon>
        <taxon>Metazoa</taxon>
        <taxon>Spiralia</taxon>
        <taxon>Lophotrochozoa</taxon>
        <taxon>Platyhelminthes</taxon>
        <taxon>Trematoda</taxon>
        <taxon>Digenea</taxon>
        <taxon>Strigeidida</taxon>
        <taxon>Schistosomatoidea</taxon>
        <taxon>Schistosomatidae</taxon>
        <taxon>Schistosoma</taxon>
    </lineage>
</organism>
<proteinExistence type="predicted"/>
<evidence type="ECO:0000256" key="1">
    <source>
        <dbReference type="SAM" id="MobiDB-lite"/>
    </source>
</evidence>
<reference evidence="2 3" key="1">
    <citation type="submission" date="2018-11" db="EMBL/GenBank/DDBJ databases">
        <authorList>
            <consortium name="Pathogen Informatics"/>
        </authorList>
    </citation>
    <scope>NUCLEOTIDE SEQUENCE [LARGE SCALE GENOMIC DNA]</scope>
    <source>
        <strain>Denwood</strain>
        <strain evidence="3">Zambia</strain>
    </source>
</reference>
<feature type="region of interest" description="Disordered" evidence="1">
    <location>
        <begin position="28"/>
        <end position="49"/>
    </location>
</feature>